<dbReference type="AlphaFoldDB" id="Q9H5Q9"/>
<proteinExistence type="evidence at transcript level"/>
<organism evidence="1">
    <name type="scientific">Homo sapiens</name>
    <name type="common">Human</name>
    <dbReference type="NCBI Taxonomy" id="9606"/>
    <lineage>
        <taxon>Eukaryota</taxon>
        <taxon>Metazoa</taxon>
        <taxon>Chordata</taxon>
        <taxon>Craniata</taxon>
        <taxon>Vertebrata</taxon>
        <taxon>Euteleostomi</taxon>
        <taxon>Mammalia</taxon>
        <taxon>Eutheria</taxon>
        <taxon>Euarchontoglires</taxon>
        <taxon>Primates</taxon>
        <taxon>Haplorrhini</taxon>
        <taxon>Catarrhini</taxon>
        <taxon>Hominidae</taxon>
        <taxon>Homo</taxon>
    </lineage>
</organism>
<reference evidence="1" key="1">
    <citation type="submission" date="2000-08" db="EMBL/GenBank/DDBJ databases">
        <title>NEDO human cDNA sequencing project.</title>
        <authorList>
            <person name="Kawakami T."/>
            <person name="Noguchi S."/>
            <person name="Itoh T."/>
            <person name="Shigeta K."/>
            <person name="Senba T."/>
            <person name="Matsumura K."/>
            <person name="Nakajima Y."/>
            <person name="Mizuno T."/>
            <person name="Morinaga M."/>
            <person name="Tanigami A."/>
            <person name="Fujiwara T."/>
            <person name="Ono T."/>
            <person name="Yamada K."/>
            <person name="Fujii Y."/>
            <person name="Ozaki K."/>
            <person name="Hirao M."/>
            <person name="Ohmori Y."/>
            <person name="Ota T."/>
            <person name="Suzuki Y."/>
            <person name="Obayashi M."/>
            <person name="Nishi T."/>
            <person name="Shibahara T."/>
            <person name="Tanaka T."/>
            <person name="Nakamura Y."/>
            <person name="Isogai T."/>
            <person name="Sugano S."/>
        </authorList>
    </citation>
    <scope>NUCLEOTIDE SEQUENCE</scope>
    <source>
        <tissue evidence="1">Human lung</tissue>
    </source>
</reference>
<protein>
    <submittedName>
        <fullName evidence="1">cDNA: FLJ23158 fis, clone LNG09623</fullName>
    </submittedName>
</protein>
<dbReference type="EMBL" id="AK026811">
    <property type="protein sequence ID" value="BAB15561.1"/>
    <property type="molecule type" value="mRNA"/>
</dbReference>
<name>Q9H5Q9_HUMAN</name>
<accession>Q9H5Q9</accession>
<evidence type="ECO:0000313" key="1">
    <source>
        <dbReference type="EMBL" id="BAB15561.1"/>
    </source>
</evidence>
<sequence>MYFKLQCVKTLLKILTFEMFKYRLFFIVLPTLGLFCPQVQQNPFFFGNQETSICNRKHGMAFRSSKSRANWNGMYCFSQWSMLTARLKISSRLWVISESSCLVVTAAVHLEYQFSSIFAKNPNLTQFAVVPLRYTPIQFPPTRFI</sequence>